<protein>
    <submittedName>
        <fullName evidence="2">Oidioi.mRNA.OKI2018_I69.chr1.g3926.t1.cds</fullName>
    </submittedName>
</protein>
<dbReference type="SMART" id="SM01293">
    <property type="entry name" value="DUF3402"/>
    <property type="match status" value="1"/>
</dbReference>
<feature type="domain" description="Far11/STRP C-terminal" evidence="1">
    <location>
        <begin position="1"/>
        <end position="191"/>
    </location>
</feature>
<sequence length="232" mass="26998">MTVFVTQRNQIPKLDLRNAIRGLPIIQALIERATEEQMPYCWRNMFSSICFLRILVKIMKGKPWRVICLVKYKATNIFKKTLLVKHGVFHIYVLKVIKLHARFLGRQWRKSNMDVVSGINGMVRHHLTDDWAFFNAEPDKESSVQEENKITQTCSSFNRIVYLPEDQEWTKTGHIAKFNEIRLPPNFGSRYKAWLEKEVMSVNVDWDQLLSPENAASVYQAEDQPVAETAAA</sequence>
<proteinExistence type="predicted"/>
<dbReference type="InterPro" id="IPR021819">
    <property type="entry name" value="Far11/STRP_C"/>
</dbReference>
<dbReference type="Proteomes" id="UP001158576">
    <property type="component" value="Chromosome 1"/>
</dbReference>
<accession>A0ABN7T263</accession>
<organism evidence="2 3">
    <name type="scientific">Oikopleura dioica</name>
    <name type="common">Tunicate</name>
    <dbReference type="NCBI Taxonomy" id="34765"/>
    <lineage>
        <taxon>Eukaryota</taxon>
        <taxon>Metazoa</taxon>
        <taxon>Chordata</taxon>
        <taxon>Tunicata</taxon>
        <taxon>Appendicularia</taxon>
        <taxon>Copelata</taxon>
        <taxon>Oikopleuridae</taxon>
        <taxon>Oikopleura</taxon>
    </lineage>
</organism>
<dbReference type="PANTHER" id="PTHR13239:SF4">
    <property type="entry name" value="AT25231P"/>
    <property type="match status" value="1"/>
</dbReference>
<dbReference type="EMBL" id="OU015566">
    <property type="protein sequence ID" value="CAG5108729.1"/>
    <property type="molecule type" value="Genomic_DNA"/>
</dbReference>
<gene>
    <name evidence="2" type="ORF">OKIOD_LOCUS12691</name>
</gene>
<name>A0ABN7T263_OIKDI</name>
<evidence type="ECO:0000313" key="3">
    <source>
        <dbReference type="Proteomes" id="UP001158576"/>
    </source>
</evidence>
<dbReference type="PANTHER" id="PTHR13239">
    <property type="entry name" value="PROTEIN REQUIRED FOR HYPHAL ANASTOMOSIS HAM-2"/>
    <property type="match status" value="1"/>
</dbReference>
<keyword evidence="3" id="KW-1185">Reference proteome</keyword>
<dbReference type="InterPro" id="IPR040185">
    <property type="entry name" value="Far11/STRP"/>
</dbReference>
<evidence type="ECO:0000259" key="1">
    <source>
        <dbReference type="SMART" id="SM01293"/>
    </source>
</evidence>
<evidence type="ECO:0000313" key="2">
    <source>
        <dbReference type="EMBL" id="CAG5108729.1"/>
    </source>
</evidence>
<dbReference type="Pfam" id="PF11882">
    <property type="entry name" value="DUF3402"/>
    <property type="match status" value="1"/>
</dbReference>
<reference evidence="2 3" key="1">
    <citation type="submission" date="2021-04" db="EMBL/GenBank/DDBJ databases">
        <authorList>
            <person name="Bliznina A."/>
        </authorList>
    </citation>
    <scope>NUCLEOTIDE SEQUENCE [LARGE SCALE GENOMIC DNA]</scope>
</reference>